<evidence type="ECO:0000313" key="3">
    <source>
        <dbReference type="Proteomes" id="UP000838878"/>
    </source>
</evidence>
<evidence type="ECO:0000256" key="1">
    <source>
        <dbReference type="SAM" id="SignalP"/>
    </source>
</evidence>
<accession>A0A8J9V4M1</accession>
<name>A0A8J9V4M1_9NEOP</name>
<protein>
    <submittedName>
        <fullName evidence="2">Uncharacterized protein</fullName>
    </submittedName>
</protein>
<dbReference type="EMBL" id="OV170230">
    <property type="protein sequence ID" value="CAH0715858.1"/>
    <property type="molecule type" value="Genomic_DNA"/>
</dbReference>
<evidence type="ECO:0000313" key="2">
    <source>
        <dbReference type="EMBL" id="CAH0715858.1"/>
    </source>
</evidence>
<organism evidence="2 3">
    <name type="scientific">Brenthis ino</name>
    <name type="common">lesser marbled fritillary</name>
    <dbReference type="NCBI Taxonomy" id="405034"/>
    <lineage>
        <taxon>Eukaryota</taxon>
        <taxon>Metazoa</taxon>
        <taxon>Ecdysozoa</taxon>
        <taxon>Arthropoda</taxon>
        <taxon>Hexapoda</taxon>
        <taxon>Insecta</taxon>
        <taxon>Pterygota</taxon>
        <taxon>Neoptera</taxon>
        <taxon>Endopterygota</taxon>
        <taxon>Lepidoptera</taxon>
        <taxon>Glossata</taxon>
        <taxon>Ditrysia</taxon>
        <taxon>Papilionoidea</taxon>
        <taxon>Nymphalidae</taxon>
        <taxon>Heliconiinae</taxon>
        <taxon>Argynnini</taxon>
        <taxon>Brenthis</taxon>
    </lineage>
</organism>
<dbReference type="OrthoDB" id="7481515at2759"/>
<sequence length="143" mass="16741">MALLKGTMSALWILFILTISSAELFNETPIDNLYQEENDLGAEASPPDEQLDDEYWRRSELLYKLMKYLQRDPDIRYQGVDNMDEARPTWSQIPGVKEPGVKRWLSVFNSSAAKTRPQRKWKIKKGRGPQLCYFKLCSFRTFN</sequence>
<keyword evidence="3" id="KW-1185">Reference proteome</keyword>
<feature type="chain" id="PRO_5035422693" evidence="1">
    <location>
        <begin position="23"/>
        <end position="143"/>
    </location>
</feature>
<dbReference type="Proteomes" id="UP000838878">
    <property type="component" value="Chromosome 10"/>
</dbReference>
<proteinExistence type="predicted"/>
<gene>
    <name evidence="2" type="ORF">BINO364_LOCUS2724</name>
</gene>
<keyword evidence="1" id="KW-0732">Signal</keyword>
<dbReference type="AlphaFoldDB" id="A0A8J9V4M1"/>
<reference evidence="2" key="1">
    <citation type="submission" date="2021-12" db="EMBL/GenBank/DDBJ databases">
        <authorList>
            <person name="Martin H S."/>
        </authorList>
    </citation>
    <scope>NUCLEOTIDE SEQUENCE</scope>
</reference>
<feature type="non-terminal residue" evidence="2">
    <location>
        <position position="143"/>
    </location>
</feature>
<feature type="signal peptide" evidence="1">
    <location>
        <begin position="1"/>
        <end position="22"/>
    </location>
</feature>